<evidence type="ECO:0000313" key="4">
    <source>
        <dbReference type="Proteomes" id="UP000007801"/>
    </source>
</evidence>
<evidence type="ECO:0000256" key="2">
    <source>
        <dbReference type="SAM" id="SignalP"/>
    </source>
</evidence>
<feature type="region of interest" description="Disordered" evidence="1">
    <location>
        <begin position="309"/>
        <end position="337"/>
    </location>
</feature>
<dbReference type="GeneID" id="6497066"/>
<dbReference type="AlphaFoldDB" id="B3MN61"/>
<dbReference type="OMA" id="LDAYQKH"/>
<organism evidence="3 4">
    <name type="scientific">Drosophila ananassae</name>
    <name type="common">Fruit fly</name>
    <dbReference type="NCBI Taxonomy" id="7217"/>
    <lineage>
        <taxon>Eukaryota</taxon>
        <taxon>Metazoa</taxon>
        <taxon>Ecdysozoa</taxon>
        <taxon>Arthropoda</taxon>
        <taxon>Hexapoda</taxon>
        <taxon>Insecta</taxon>
        <taxon>Pterygota</taxon>
        <taxon>Neoptera</taxon>
        <taxon>Endopterygota</taxon>
        <taxon>Diptera</taxon>
        <taxon>Brachycera</taxon>
        <taxon>Muscomorpha</taxon>
        <taxon>Ephydroidea</taxon>
        <taxon>Drosophilidae</taxon>
        <taxon>Drosophila</taxon>
        <taxon>Sophophora</taxon>
    </lineage>
</organism>
<evidence type="ECO:0000256" key="1">
    <source>
        <dbReference type="SAM" id="MobiDB-lite"/>
    </source>
</evidence>
<dbReference type="GO" id="GO:0042600">
    <property type="term" value="C:egg chorion"/>
    <property type="evidence" value="ECO:0007669"/>
    <property type="project" value="EnsemblMetazoa"/>
</dbReference>
<dbReference type="SMR" id="B3MN61"/>
<feature type="region of interest" description="Disordered" evidence="1">
    <location>
        <begin position="361"/>
        <end position="492"/>
    </location>
</feature>
<sequence length="492" mass="55774">MKIFVAFLFAIACLAGVQAEDPILEALEETAKDAKEAKALLININDVSIRTQVALTEQQESLKVLDLINTLVGQLSTALDIKSQETVAALLNISKEGEEYASRTEAELLLLARLQEGTALLINQLTIKMEAYQQHVLDSSRKIDQDINGLAKLITRTVLPHLNGLKCSLDNLETSQINVEVELKDLAGIRQVSESTNRKLDVLEQQLKQLNHTQEVRLDGLTTAVNHLQPLNTWKVEGALRELIISQKRIELDLEQCSRPSHYPHHGHHEETYAPSYGFEPSYSPPEPQYTPQKPEPVDLVQVWNIKEPQKQGEQPSYHQVRAYAQSPEPKKHYPVSRREPLPWEAAQQYDAAPALAHRPVPVSHHQPTSNPHHEIWNPAPVYASTSEPQRKPCPKEQQSLAPSYGPILIPQQSYKPEPQEPHNLKPYEPQSYKQETRPEPHKQERHPDQPHKPQEPINPQSHHGKTYRASPVQPGESYRIWYADESLPKGY</sequence>
<dbReference type="PhylomeDB" id="B3MN61"/>
<protein>
    <submittedName>
        <fullName evidence="3">Uncharacterized protein</fullName>
    </submittedName>
</protein>
<name>B3MN61_DROAN</name>
<gene>
    <name evidence="3" type="primary">Dana\GF14238</name>
    <name evidence="3" type="synonym">dana_GLEANR_14999</name>
    <name evidence="3" type="ORF">GF14238</name>
</gene>
<reference evidence="3 4" key="1">
    <citation type="journal article" date="2007" name="Nature">
        <title>Evolution of genes and genomes on the Drosophila phylogeny.</title>
        <authorList>
            <consortium name="Drosophila 12 Genomes Consortium"/>
            <person name="Clark A.G."/>
            <person name="Eisen M.B."/>
            <person name="Smith D.R."/>
            <person name="Bergman C.M."/>
            <person name="Oliver B."/>
            <person name="Markow T.A."/>
            <person name="Kaufman T.C."/>
            <person name="Kellis M."/>
            <person name="Gelbart W."/>
            <person name="Iyer V.N."/>
            <person name="Pollard D.A."/>
            <person name="Sackton T.B."/>
            <person name="Larracuente A.M."/>
            <person name="Singh N.D."/>
            <person name="Abad J.P."/>
            <person name="Abt D.N."/>
            <person name="Adryan B."/>
            <person name="Aguade M."/>
            <person name="Akashi H."/>
            <person name="Anderson W.W."/>
            <person name="Aquadro C.F."/>
            <person name="Ardell D.H."/>
            <person name="Arguello R."/>
            <person name="Artieri C.G."/>
            <person name="Barbash D.A."/>
            <person name="Barker D."/>
            <person name="Barsanti P."/>
            <person name="Batterham P."/>
            <person name="Batzoglou S."/>
            <person name="Begun D."/>
            <person name="Bhutkar A."/>
            <person name="Blanco E."/>
            <person name="Bosak S.A."/>
            <person name="Bradley R.K."/>
            <person name="Brand A.D."/>
            <person name="Brent M.R."/>
            <person name="Brooks A.N."/>
            <person name="Brown R.H."/>
            <person name="Butlin R.K."/>
            <person name="Caggese C."/>
            <person name="Calvi B.R."/>
            <person name="Bernardo de Carvalho A."/>
            <person name="Caspi A."/>
            <person name="Castrezana S."/>
            <person name="Celniker S.E."/>
            <person name="Chang J.L."/>
            <person name="Chapple C."/>
            <person name="Chatterji S."/>
            <person name="Chinwalla A."/>
            <person name="Civetta A."/>
            <person name="Clifton S.W."/>
            <person name="Comeron J.M."/>
            <person name="Costello J.C."/>
            <person name="Coyne J.A."/>
            <person name="Daub J."/>
            <person name="David R.G."/>
            <person name="Delcher A.L."/>
            <person name="Delehaunty K."/>
            <person name="Do C.B."/>
            <person name="Ebling H."/>
            <person name="Edwards K."/>
            <person name="Eickbush T."/>
            <person name="Evans J.D."/>
            <person name="Filipski A."/>
            <person name="Findeiss S."/>
            <person name="Freyhult E."/>
            <person name="Fulton L."/>
            <person name="Fulton R."/>
            <person name="Garcia A.C."/>
            <person name="Gardiner A."/>
            <person name="Garfield D.A."/>
            <person name="Garvin B.E."/>
            <person name="Gibson G."/>
            <person name="Gilbert D."/>
            <person name="Gnerre S."/>
            <person name="Godfrey J."/>
            <person name="Good R."/>
            <person name="Gotea V."/>
            <person name="Gravely B."/>
            <person name="Greenberg A.J."/>
            <person name="Griffiths-Jones S."/>
            <person name="Gross S."/>
            <person name="Guigo R."/>
            <person name="Gustafson E.A."/>
            <person name="Haerty W."/>
            <person name="Hahn M.W."/>
            <person name="Halligan D.L."/>
            <person name="Halpern A.L."/>
            <person name="Halter G.M."/>
            <person name="Han M.V."/>
            <person name="Heger A."/>
            <person name="Hillier L."/>
            <person name="Hinrichs A.S."/>
            <person name="Holmes I."/>
            <person name="Hoskins R.A."/>
            <person name="Hubisz M.J."/>
            <person name="Hultmark D."/>
            <person name="Huntley M.A."/>
            <person name="Jaffe D.B."/>
            <person name="Jagadeeshan S."/>
            <person name="Jeck W.R."/>
            <person name="Johnson J."/>
            <person name="Jones C.D."/>
            <person name="Jordan W.C."/>
            <person name="Karpen G.H."/>
            <person name="Kataoka E."/>
            <person name="Keightley P.D."/>
            <person name="Kheradpour P."/>
            <person name="Kirkness E.F."/>
            <person name="Koerich L.B."/>
            <person name="Kristiansen K."/>
            <person name="Kudrna D."/>
            <person name="Kulathinal R.J."/>
            <person name="Kumar S."/>
            <person name="Kwok R."/>
            <person name="Lander E."/>
            <person name="Langley C.H."/>
            <person name="Lapoint R."/>
            <person name="Lazzaro B.P."/>
            <person name="Lee S.J."/>
            <person name="Levesque L."/>
            <person name="Li R."/>
            <person name="Lin C.F."/>
            <person name="Lin M.F."/>
            <person name="Lindblad-Toh K."/>
            <person name="Llopart A."/>
            <person name="Long M."/>
            <person name="Low L."/>
            <person name="Lozovsky E."/>
            <person name="Lu J."/>
            <person name="Luo M."/>
            <person name="Machado C.A."/>
            <person name="Makalowski W."/>
            <person name="Marzo M."/>
            <person name="Matsuda M."/>
            <person name="Matzkin L."/>
            <person name="McAllister B."/>
            <person name="McBride C.S."/>
            <person name="McKernan B."/>
            <person name="McKernan K."/>
            <person name="Mendez-Lago M."/>
            <person name="Minx P."/>
            <person name="Mollenhauer M.U."/>
            <person name="Montooth K."/>
            <person name="Mount S.M."/>
            <person name="Mu X."/>
            <person name="Myers E."/>
            <person name="Negre B."/>
            <person name="Newfeld S."/>
            <person name="Nielsen R."/>
            <person name="Noor M.A."/>
            <person name="O'Grady P."/>
            <person name="Pachter L."/>
            <person name="Papaceit M."/>
            <person name="Parisi M.J."/>
            <person name="Parisi M."/>
            <person name="Parts L."/>
            <person name="Pedersen J.S."/>
            <person name="Pesole G."/>
            <person name="Phillippy A.M."/>
            <person name="Ponting C.P."/>
            <person name="Pop M."/>
            <person name="Porcelli D."/>
            <person name="Powell J.R."/>
            <person name="Prohaska S."/>
            <person name="Pruitt K."/>
            <person name="Puig M."/>
            <person name="Quesneville H."/>
            <person name="Ram K.R."/>
            <person name="Rand D."/>
            <person name="Rasmussen M.D."/>
            <person name="Reed L.K."/>
            <person name="Reenan R."/>
            <person name="Reily A."/>
            <person name="Remington K.A."/>
            <person name="Rieger T.T."/>
            <person name="Ritchie M.G."/>
            <person name="Robin C."/>
            <person name="Rogers Y.H."/>
            <person name="Rohde C."/>
            <person name="Rozas J."/>
            <person name="Rubenfield M.J."/>
            <person name="Ruiz A."/>
            <person name="Russo S."/>
            <person name="Salzberg S.L."/>
            <person name="Sanchez-Gracia A."/>
            <person name="Saranga D.J."/>
            <person name="Sato H."/>
            <person name="Schaeffer S.W."/>
            <person name="Schatz M.C."/>
            <person name="Schlenke T."/>
            <person name="Schwartz R."/>
            <person name="Segarra C."/>
            <person name="Singh R.S."/>
            <person name="Sirot L."/>
            <person name="Sirota M."/>
            <person name="Sisneros N.B."/>
            <person name="Smith C.D."/>
            <person name="Smith T.F."/>
            <person name="Spieth J."/>
            <person name="Stage D.E."/>
            <person name="Stark A."/>
            <person name="Stephan W."/>
            <person name="Strausberg R.L."/>
            <person name="Strempel S."/>
            <person name="Sturgill D."/>
            <person name="Sutton G."/>
            <person name="Sutton G.G."/>
            <person name="Tao W."/>
            <person name="Teichmann S."/>
            <person name="Tobari Y.N."/>
            <person name="Tomimura Y."/>
            <person name="Tsolas J.M."/>
            <person name="Valente V.L."/>
            <person name="Venter E."/>
            <person name="Venter J.C."/>
            <person name="Vicario S."/>
            <person name="Vieira F.G."/>
            <person name="Vilella A.J."/>
            <person name="Villasante A."/>
            <person name="Walenz B."/>
            <person name="Wang J."/>
            <person name="Wasserman M."/>
            <person name="Watts T."/>
            <person name="Wilson D."/>
            <person name="Wilson R.K."/>
            <person name="Wing R.A."/>
            <person name="Wolfner M.F."/>
            <person name="Wong A."/>
            <person name="Wong G.K."/>
            <person name="Wu C.I."/>
            <person name="Wu G."/>
            <person name="Yamamoto D."/>
            <person name="Yang H.P."/>
            <person name="Yang S.P."/>
            <person name="Yorke J.A."/>
            <person name="Yoshida K."/>
            <person name="Zdobnov E."/>
            <person name="Zhang P."/>
            <person name="Zhang Y."/>
            <person name="Zimin A.V."/>
            <person name="Baldwin J."/>
            <person name="Abdouelleil A."/>
            <person name="Abdulkadir J."/>
            <person name="Abebe A."/>
            <person name="Abera B."/>
            <person name="Abreu J."/>
            <person name="Acer S.C."/>
            <person name="Aftuck L."/>
            <person name="Alexander A."/>
            <person name="An P."/>
            <person name="Anderson E."/>
            <person name="Anderson S."/>
            <person name="Arachi H."/>
            <person name="Azer M."/>
            <person name="Bachantsang P."/>
            <person name="Barry A."/>
            <person name="Bayul T."/>
            <person name="Berlin A."/>
            <person name="Bessette D."/>
            <person name="Bloom T."/>
            <person name="Blye J."/>
            <person name="Boguslavskiy L."/>
            <person name="Bonnet C."/>
            <person name="Boukhgalter B."/>
            <person name="Bourzgui I."/>
            <person name="Brown A."/>
            <person name="Cahill P."/>
            <person name="Channer S."/>
            <person name="Cheshatsang Y."/>
            <person name="Chuda L."/>
            <person name="Citroen M."/>
            <person name="Collymore A."/>
            <person name="Cooke P."/>
            <person name="Costello M."/>
            <person name="D'Aco K."/>
            <person name="Daza R."/>
            <person name="De Haan G."/>
            <person name="DeGray S."/>
            <person name="DeMaso C."/>
            <person name="Dhargay N."/>
            <person name="Dooley K."/>
            <person name="Dooley E."/>
            <person name="Doricent M."/>
            <person name="Dorje P."/>
            <person name="Dorjee K."/>
            <person name="Dupes A."/>
            <person name="Elong R."/>
            <person name="Falk J."/>
            <person name="Farina A."/>
            <person name="Faro S."/>
            <person name="Ferguson D."/>
            <person name="Fisher S."/>
            <person name="Foley C.D."/>
            <person name="Franke A."/>
            <person name="Friedrich D."/>
            <person name="Gadbois L."/>
            <person name="Gearin G."/>
            <person name="Gearin C.R."/>
            <person name="Giannoukos G."/>
            <person name="Goode T."/>
            <person name="Graham J."/>
            <person name="Grandbois E."/>
            <person name="Grewal S."/>
            <person name="Gyaltsen K."/>
            <person name="Hafez N."/>
            <person name="Hagos B."/>
            <person name="Hall J."/>
            <person name="Henson C."/>
            <person name="Hollinger A."/>
            <person name="Honan T."/>
            <person name="Huard M.D."/>
            <person name="Hughes L."/>
            <person name="Hurhula B."/>
            <person name="Husby M.E."/>
            <person name="Kamat A."/>
            <person name="Kanga B."/>
            <person name="Kashin S."/>
            <person name="Khazanovich D."/>
            <person name="Kisner P."/>
            <person name="Lance K."/>
            <person name="Lara M."/>
            <person name="Lee W."/>
            <person name="Lennon N."/>
            <person name="Letendre F."/>
            <person name="LeVine R."/>
            <person name="Lipovsky A."/>
            <person name="Liu X."/>
            <person name="Liu J."/>
            <person name="Liu S."/>
            <person name="Lokyitsang T."/>
            <person name="Lokyitsang Y."/>
            <person name="Lubonja R."/>
            <person name="Lui A."/>
            <person name="MacDonald P."/>
            <person name="Magnisalis V."/>
            <person name="Maru K."/>
            <person name="Matthews C."/>
            <person name="McCusker W."/>
            <person name="McDonough S."/>
            <person name="Mehta T."/>
            <person name="Meldrim J."/>
            <person name="Meneus L."/>
            <person name="Mihai O."/>
            <person name="Mihalev A."/>
            <person name="Mihova T."/>
            <person name="Mittelman R."/>
            <person name="Mlenga V."/>
            <person name="Montmayeur A."/>
            <person name="Mulrain L."/>
            <person name="Navidi A."/>
            <person name="Naylor J."/>
            <person name="Negash T."/>
            <person name="Nguyen T."/>
            <person name="Nguyen N."/>
            <person name="Nicol R."/>
            <person name="Norbu C."/>
            <person name="Norbu N."/>
            <person name="Novod N."/>
            <person name="O'Neill B."/>
            <person name="Osman S."/>
            <person name="Markiewicz E."/>
            <person name="Oyono O.L."/>
            <person name="Patti C."/>
            <person name="Phunkhang P."/>
            <person name="Pierre F."/>
            <person name="Priest M."/>
            <person name="Raghuraman S."/>
            <person name="Rege F."/>
            <person name="Reyes R."/>
            <person name="Rise C."/>
            <person name="Rogov P."/>
            <person name="Ross K."/>
            <person name="Ryan E."/>
            <person name="Settipalli S."/>
            <person name="Shea T."/>
            <person name="Sherpa N."/>
            <person name="Shi L."/>
            <person name="Shih D."/>
            <person name="Sparrow T."/>
            <person name="Spaulding J."/>
            <person name="Stalker J."/>
            <person name="Stange-Thomann N."/>
            <person name="Stavropoulos S."/>
            <person name="Stone C."/>
            <person name="Strader C."/>
            <person name="Tesfaye S."/>
            <person name="Thomson T."/>
            <person name="Thoulutsang Y."/>
            <person name="Thoulutsang D."/>
            <person name="Topham K."/>
            <person name="Topping I."/>
            <person name="Tsamla T."/>
            <person name="Vassiliev H."/>
            <person name="Vo A."/>
            <person name="Wangchuk T."/>
            <person name="Wangdi T."/>
            <person name="Weiand M."/>
            <person name="Wilkinson J."/>
            <person name="Wilson A."/>
            <person name="Yadav S."/>
            <person name="Young G."/>
            <person name="Yu Q."/>
            <person name="Zembek L."/>
            <person name="Zhong D."/>
            <person name="Zimmer A."/>
            <person name="Zwirko Z."/>
            <person name="Jaffe D.B."/>
            <person name="Alvarez P."/>
            <person name="Brockman W."/>
            <person name="Butler J."/>
            <person name="Chin C."/>
            <person name="Gnerre S."/>
            <person name="Grabherr M."/>
            <person name="Kleber M."/>
            <person name="Mauceli E."/>
            <person name="MacCallum I."/>
        </authorList>
    </citation>
    <scope>NUCLEOTIDE SEQUENCE [LARGE SCALE GENOMIC DNA]</scope>
    <source>
        <strain evidence="4">Tucson 14024-0371.13</strain>
    </source>
</reference>
<dbReference type="FunCoup" id="B3MN61">
    <property type="interactions" value="73"/>
</dbReference>
<dbReference type="OrthoDB" id="7865260at2759"/>
<evidence type="ECO:0000313" key="3">
    <source>
        <dbReference type="EMBL" id="EDV32039.1"/>
    </source>
</evidence>
<dbReference type="eggNOG" id="ENOG502TAWB">
    <property type="taxonomic scope" value="Eukaryota"/>
</dbReference>
<feature type="signal peptide" evidence="2">
    <location>
        <begin position="1"/>
        <end position="19"/>
    </location>
</feature>
<feature type="compositionally biased region" description="Basic and acidic residues" evidence="1">
    <location>
        <begin position="435"/>
        <end position="455"/>
    </location>
</feature>
<dbReference type="STRING" id="7217.B3MN61"/>
<dbReference type="EMBL" id="CH902620">
    <property type="protein sequence ID" value="EDV32039.1"/>
    <property type="molecule type" value="Genomic_DNA"/>
</dbReference>
<proteinExistence type="predicted"/>
<dbReference type="InParanoid" id="B3MN61"/>
<dbReference type="Proteomes" id="UP000007801">
    <property type="component" value="Unassembled WGS sequence"/>
</dbReference>
<dbReference type="HOGENOM" id="CLU_600319_0_0_1"/>
<accession>B3MN61</accession>
<dbReference type="KEGG" id="dan:6497066"/>
<feature type="region of interest" description="Disordered" evidence="1">
    <location>
        <begin position="261"/>
        <end position="295"/>
    </location>
</feature>
<keyword evidence="4" id="KW-1185">Reference proteome</keyword>
<keyword evidence="2" id="KW-0732">Signal</keyword>
<feature type="chain" id="PRO_5002793335" evidence="2">
    <location>
        <begin position="20"/>
        <end position="492"/>
    </location>
</feature>